<reference evidence="2 3" key="1">
    <citation type="submission" date="2017-08" db="EMBL/GenBank/DDBJ databases">
        <title>Lysobacter sylvestris genome.</title>
        <authorList>
            <person name="Zhang D.-C."/>
            <person name="Albuquerque L."/>
            <person name="Franca L."/>
            <person name="Froufe H.J.C."/>
            <person name="Barroso C."/>
            <person name="Egas C."/>
            <person name="Da Costa M."/>
            <person name="Margesin R."/>
        </authorList>
    </citation>
    <scope>NUCLEOTIDE SEQUENCE [LARGE SCALE GENOMIC DNA]</scope>
    <source>
        <strain evidence="2 3">AM20-91</strain>
    </source>
</reference>
<sequence length="231" mass="25874">MSDWTVLCDFDGTISVEDVIDSLLVRFGEPGWEVLERDWRAGRIGSRECLQGQIKLLQMRRDELDAHLGELWIDPAFPAFHAVLHQRGIPLRVVSDGLDYAIHNILARFGMDELDVVANALQPTDDPKHWRLESPFSAAGCASGTCKCAIAAKERAQGRKTLLIGDGVSDFCVADRADFVFAKNRLIEHCRAAGIPYVPITSFAEALEWLPKLLRGELEHNTHYLETTYVD</sequence>
<keyword evidence="1" id="KW-0378">Hydrolase</keyword>
<dbReference type="InterPro" id="IPR006384">
    <property type="entry name" value="HAD_hydro_PyrdxlP_Pase-like"/>
</dbReference>
<accession>A0A2K1Q1Z9</accession>
<dbReference type="PANTHER" id="PTHR28181:SF2">
    <property type="entry name" value="PHOSPHORIC MONOESTER HYDROLASE"/>
    <property type="match status" value="1"/>
</dbReference>
<dbReference type="Gene3D" id="3.40.50.1000">
    <property type="entry name" value="HAD superfamily/HAD-like"/>
    <property type="match status" value="1"/>
</dbReference>
<evidence type="ECO:0000313" key="2">
    <source>
        <dbReference type="EMBL" id="PNS09078.1"/>
    </source>
</evidence>
<keyword evidence="3" id="KW-1185">Reference proteome</keyword>
<dbReference type="NCBIfam" id="TIGR01488">
    <property type="entry name" value="HAD-SF-IB"/>
    <property type="match status" value="1"/>
</dbReference>
<dbReference type="RefSeq" id="WP_103074174.1">
    <property type="nucleotide sequence ID" value="NZ_NPZB01000001.1"/>
</dbReference>
<dbReference type="EMBL" id="NPZB01000001">
    <property type="protein sequence ID" value="PNS09078.1"/>
    <property type="molecule type" value="Genomic_DNA"/>
</dbReference>
<organism evidence="2 3">
    <name type="scientific">Solilutibacter silvestris</name>
    <dbReference type="NCBI Taxonomy" id="1645665"/>
    <lineage>
        <taxon>Bacteria</taxon>
        <taxon>Pseudomonadati</taxon>
        <taxon>Pseudomonadota</taxon>
        <taxon>Gammaproteobacteria</taxon>
        <taxon>Lysobacterales</taxon>
        <taxon>Lysobacteraceae</taxon>
        <taxon>Solilutibacter</taxon>
    </lineage>
</organism>
<evidence type="ECO:0000313" key="3">
    <source>
        <dbReference type="Proteomes" id="UP000236220"/>
    </source>
</evidence>
<dbReference type="Gene3D" id="3.90.1470.20">
    <property type="match status" value="1"/>
</dbReference>
<dbReference type="PANTHER" id="PTHR28181">
    <property type="entry name" value="UPF0655 PROTEIN YCR015C"/>
    <property type="match status" value="1"/>
</dbReference>
<dbReference type="Pfam" id="PF12710">
    <property type="entry name" value="HAD"/>
    <property type="match status" value="1"/>
</dbReference>
<dbReference type="InterPro" id="IPR050849">
    <property type="entry name" value="HAD-like_hydrolase_phosphatase"/>
</dbReference>
<dbReference type="NCBIfam" id="TIGR01489">
    <property type="entry name" value="DKMTPPase-SF"/>
    <property type="match status" value="1"/>
</dbReference>
<dbReference type="OrthoDB" id="9804940at2"/>
<gene>
    <name evidence="2" type="ORF">Lysil_0707</name>
</gene>
<comment type="caution">
    <text evidence="2">The sequence shown here is derived from an EMBL/GenBank/DDBJ whole genome shotgun (WGS) entry which is preliminary data.</text>
</comment>
<name>A0A2K1Q1Z9_9GAMM</name>
<dbReference type="AlphaFoldDB" id="A0A2K1Q1Z9"/>
<dbReference type="Proteomes" id="UP000236220">
    <property type="component" value="Unassembled WGS sequence"/>
</dbReference>
<dbReference type="SUPFAM" id="SSF56784">
    <property type="entry name" value="HAD-like"/>
    <property type="match status" value="1"/>
</dbReference>
<evidence type="ECO:0000256" key="1">
    <source>
        <dbReference type="ARBA" id="ARBA00022801"/>
    </source>
</evidence>
<dbReference type="InterPro" id="IPR023214">
    <property type="entry name" value="HAD_sf"/>
</dbReference>
<protein>
    <submittedName>
        <fullName evidence="2">DKMTPPase-SF: 2,3-diketo-5-methylthio-1-phosphopentane phosphatase</fullName>
    </submittedName>
</protein>
<dbReference type="InterPro" id="IPR036412">
    <property type="entry name" value="HAD-like_sf"/>
</dbReference>
<proteinExistence type="predicted"/>
<dbReference type="GO" id="GO:0016791">
    <property type="term" value="F:phosphatase activity"/>
    <property type="evidence" value="ECO:0007669"/>
    <property type="project" value="InterPro"/>
</dbReference>